<gene>
    <name evidence="2" type="ORF">METZ01_LOCUS384272</name>
</gene>
<sequence>PGQGFNWGMANPHPELPRGTRISVGTKGSLKEILYGPTAKTDGTQNFVGALRVMMGMCGAYTIRDLHKAEMVIAPSIKTEGKFFQMSR</sequence>
<dbReference type="SUPFAM" id="SSF51412">
    <property type="entry name" value="Inosine monophosphate dehydrogenase (IMPDH)"/>
    <property type="match status" value="1"/>
</dbReference>
<accession>A0A382UCM5</accession>
<feature type="non-terminal residue" evidence="2">
    <location>
        <position position="1"/>
    </location>
</feature>
<evidence type="ECO:0008006" key="3">
    <source>
        <dbReference type="Google" id="ProtNLM"/>
    </source>
</evidence>
<dbReference type="EMBL" id="UINC01142840">
    <property type="protein sequence ID" value="SVD31418.1"/>
    <property type="molecule type" value="Genomic_DNA"/>
</dbReference>
<dbReference type="Gene3D" id="3.20.20.70">
    <property type="entry name" value="Aldolase class I"/>
    <property type="match status" value="1"/>
</dbReference>
<evidence type="ECO:0000256" key="1">
    <source>
        <dbReference type="SAM" id="MobiDB-lite"/>
    </source>
</evidence>
<protein>
    <recommendedName>
        <fullName evidence="3">IMP dehydrogenase/GMP reductase domain-containing protein</fullName>
    </recommendedName>
</protein>
<dbReference type="AlphaFoldDB" id="A0A382UCM5"/>
<organism evidence="2">
    <name type="scientific">marine metagenome</name>
    <dbReference type="NCBI Taxonomy" id="408172"/>
    <lineage>
        <taxon>unclassified sequences</taxon>
        <taxon>metagenomes</taxon>
        <taxon>ecological metagenomes</taxon>
    </lineage>
</organism>
<dbReference type="InterPro" id="IPR013785">
    <property type="entry name" value="Aldolase_TIM"/>
</dbReference>
<feature type="region of interest" description="Disordered" evidence="1">
    <location>
        <begin position="1"/>
        <end position="23"/>
    </location>
</feature>
<proteinExistence type="predicted"/>
<reference evidence="2" key="1">
    <citation type="submission" date="2018-05" db="EMBL/GenBank/DDBJ databases">
        <authorList>
            <person name="Lanie J.A."/>
            <person name="Ng W.-L."/>
            <person name="Kazmierczak K.M."/>
            <person name="Andrzejewski T.M."/>
            <person name="Davidsen T.M."/>
            <person name="Wayne K.J."/>
            <person name="Tettelin H."/>
            <person name="Glass J.I."/>
            <person name="Rusch D."/>
            <person name="Podicherti R."/>
            <person name="Tsui H.-C.T."/>
            <person name="Winkler M.E."/>
        </authorList>
    </citation>
    <scope>NUCLEOTIDE SEQUENCE</scope>
</reference>
<evidence type="ECO:0000313" key="2">
    <source>
        <dbReference type="EMBL" id="SVD31418.1"/>
    </source>
</evidence>
<name>A0A382UCM5_9ZZZZ</name>